<dbReference type="SUPFAM" id="SSF53807">
    <property type="entry name" value="Helical backbone' metal receptor"/>
    <property type="match status" value="1"/>
</dbReference>
<dbReference type="InterPro" id="IPR006129">
    <property type="entry name" value="AdhesinB"/>
</dbReference>
<keyword evidence="2" id="KW-0732">Signal</keyword>
<keyword evidence="4" id="KW-1185">Reference proteome</keyword>
<accession>A0ABQ1PVA4</accession>
<feature type="chain" id="PRO_5045794825" evidence="2">
    <location>
        <begin position="25"/>
        <end position="333"/>
    </location>
</feature>
<dbReference type="PROSITE" id="PS51257">
    <property type="entry name" value="PROKAR_LIPOPROTEIN"/>
    <property type="match status" value="1"/>
</dbReference>
<reference evidence="4" key="1">
    <citation type="journal article" date="2019" name="Int. J. Syst. Evol. Microbiol.">
        <title>The Global Catalogue of Microorganisms (GCM) 10K type strain sequencing project: providing services to taxonomists for standard genome sequencing and annotation.</title>
        <authorList>
            <consortium name="The Broad Institute Genomics Platform"/>
            <consortium name="The Broad Institute Genome Sequencing Center for Infectious Disease"/>
            <person name="Wu L."/>
            <person name="Ma J."/>
        </authorList>
    </citation>
    <scope>NUCLEOTIDE SEQUENCE [LARGE SCALE GENOMIC DNA]</scope>
    <source>
        <strain evidence="4">CCM 7282</strain>
    </source>
</reference>
<dbReference type="Proteomes" id="UP000619534">
    <property type="component" value="Unassembled WGS sequence"/>
</dbReference>
<feature type="compositionally biased region" description="Basic and acidic residues" evidence="1">
    <location>
        <begin position="138"/>
        <end position="166"/>
    </location>
</feature>
<dbReference type="PRINTS" id="PR00691">
    <property type="entry name" value="ADHESINB"/>
</dbReference>
<protein>
    <submittedName>
        <fullName evidence="3">Adhesin</fullName>
    </submittedName>
</protein>
<dbReference type="RefSeq" id="WP_062439525.1">
    <property type="nucleotide sequence ID" value="NZ_BMCJ01000013.1"/>
</dbReference>
<dbReference type="Pfam" id="PF01297">
    <property type="entry name" value="ZnuA"/>
    <property type="match status" value="1"/>
</dbReference>
<feature type="signal peptide" evidence="2">
    <location>
        <begin position="1"/>
        <end position="24"/>
    </location>
</feature>
<dbReference type="InterPro" id="IPR006127">
    <property type="entry name" value="ZnuA-like"/>
</dbReference>
<dbReference type="PANTHER" id="PTHR42953:SF8">
    <property type="entry name" value="ZINT DOMAIN-CONTAINING PROTEIN"/>
    <property type="match status" value="1"/>
</dbReference>
<name>A0ABQ1PVA4_9BACI</name>
<organism evidence="3 4">
    <name type="scientific">Thalassobacillus devorans</name>
    <dbReference type="NCBI Taxonomy" id="279813"/>
    <lineage>
        <taxon>Bacteria</taxon>
        <taxon>Bacillati</taxon>
        <taxon>Bacillota</taxon>
        <taxon>Bacilli</taxon>
        <taxon>Bacillales</taxon>
        <taxon>Bacillaceae</taxon>
        <taxon>Thalassobacillus</taxon>
    </lineage>
</organism>
<proteinExistence type="predicted"/>
<dbReference type="Gene3D" id="3.40.50.1980">
    <property type="entry name" value="Nitrogenase molybdenum iron protein domain"/>
    <property type="match status" value="2"/>
</dbReference>
<dbReference type="PANTHER" id="PTHR42953">
    <property type="entry name" value="HIGH-AFFINITY ZINC UPTAKE SYSTEM PROTEIN ZNUA-RELATED"/>
    <property type="match status" value="1"/>
</dbReference>
<evidence type="ECO:0000256" key="1">
    <source>
        <dbReference type="SAM" id="MobiDB-lite"/>
    </source>
</evidence>
<evidence type="ECO:0000256" key="2">
    <source>
        <dbReference type="SAM" id="SignalP"/>
    </source>
</evidence>
<evidence type="ECO:0000313" key="3">
    <source>
        <dbReference type="EMBL" id="GGD04586.1"/>
    </source>
</evidence>
<sequence length="333" mass="37468">MKKRYLFLLSLLLTVFLGACGEQASQNDASDEEVKETLKLYTTVYPLMDFVEKIGGDHVEVESILPPGADSHTFEPDTKQMIEVAEADGFIYSGAGLEAYAEKISNAVEAEDVKILEASEGIDLENHEHQQNEEDGGHDEHDDEESHAGEEDDGHGHGDNDKDPHVWLDPVLSIQLAANIKDLLVELKPEEEETFEENFNNLKTDLEELDHSFANEIKAQSKNKIIVSHAAYGYWEHAYGLEQIAVSGLSPTEEPSQKQLEKIIKVAEDNDLKYVLFEQNVTPKVSEVVQKEINGEALRIHNLSVLTDNDIEDDEDYFSLMYRNLEVLKKALQ</sequence>
<evidence type="ECO:0000313" key="4">
    <source>
        <dbReference type="Proteomes" id="UP000619534"/>
    </source>
</evidence>
<comment type="caution">
    <text evidence="3">The sequence shown here is derived from an EMBL/GenBank/DDBJ whole genome shotgun (WGS) entry which is preliminary data.</text>
</comment>
<dbReference type="EMBL" id="BMCJ01000013">
    <property type="protein sequence ID" value="GGD04586.1"/>
    <property type="molecule type" value="Genomic_DNA"/>
</dbReference>
<dbReference type="InterPro" id="IPR050492">
    <property type="entry name" value="Bact_metal-bind_prot9"/>
</dbReference>
<gene>
    <name evidence="3" type="ORF">GCM10007216_39020</name>
</gene>
<feature type="region of interest" description="Disordered" evidence="1">
    <location>
        <begin position="120"/>
        <end position="166"/>
    </location>
</feature>